<keyword evidence="5" id="KW-1185">Reference proteome</keyword>
<dbReference type="Pfam" id="PF07714">
    <property type="entry name" value="PK_Tyr_Ser-Thr"/>
    <property type="match status" value="1"/>
</dbReference>
<evidence type="ECO:0000256" key="1">
    <source>
        <dbReference type="ARBA" id="ARBA00023286"/>
    </source>
</evidence>
<sequence>MEKVKQALEESTNANWDNIFPLLPPDLQSHRKDARSLAWLKQVPMLRGIDENVLKIIYAQLKPVQYTENNDIIQKDQPLDQILFIVDGELCDYDGSKRGAGELFGEELLRWPFYSDFPSKQPSATEYVKTNGVVEALALTAHDLKNIYGQSDIKRKEKPRHIKMMKEEVEQHMNSWICKNGIPEKLNNGIKSQIIENLALDYWDTLPSDWYNLVSHLHSDFQNKIKPYMPLTKLKEMPIFNYMEESVLKQICSHLRPKKYYSASGDIIKRGDPIQMFFVVDGYISDQSFNEKGPKQIYGEELLHWPFLTSFPHRQLSLLMHLVLTAEYMERVATEFQKHFIKNYGRLVHKLDGPYFSYFREREIKEATRDYTRLNYPNEGGYGTVYHTKLHGADVAIKTCNSATGDPFVQSQTHTNVERLLGCCLETRWPIMVYDRTEALTLVEHFHRNKSKLSLESRMKIAAETAGALAHMHSRSVDSEYINTSYNSHCKSYRFWSFTIA</sequence>
<dbReference type="Gene3D" id="2.60.120.10">
    <property type="entry name" value="Jelly Rolls"/>
    <property type="match status" value="2"/>
</dbReference>
<protein>
    <recommendedName>
        <fullName evidence="3">Cyclic nucleotide-binding domain-containing protein</fullName>
    </recommendedName>
</protein>
<dbReference type="GO" id="GO:0034220">
    <property type="term" value="P:monoatomic ion transmembrane transport"/>
    <property type="evidence" value="ECO:0007669"/>
    <property type="project" value="UniProtKB-KW"/>
</dbReference>
<dbReference type="SUPFAM" id="SSF56112">
    <property type="entry name" value="Protein kinase-like (PK-like)"/>
    <property type="match status" value="1"/>
</dbReference>
<feature type="domain" description="Cyclic nucleotide-binding" evidence="3">
    <location>
        <begin position="45"/>
        <end position="109"/>
    </location>
</feature>
<dbReference type="AlphaFoldDB" id="A0A498KLM2"/>
<keyword evidence="2" id="KW-0407">Ion channel</keyword>
<dbReference type="Proteomes" id="UP000290289">
    <property type="component" value="Chromosome 1"/>
</dbReference>
<dbReference type="PROSITE" id="PS50042">
    <property type="entry name" value="CNMP_BINDING_3"/>
    <property type="match status" value="2"/>
</dbReference>
<dbReference type="EMBL" id="RDQH01000327">
    <property type="protein sequence ID" value="RXI09049.1"/>
    <property type="molecule type" value="Genomic_DNA"/>
</dbReference>
<evidence type="ECO:0000256" key="2">
    <source>
        <dbReference type="ARBA" id="ARBA00023303"/>
    </source>
</evidence>
<keyword evidence="1" id="KW-0813">Transport</keyword>
<feature type="domain" description="Cyclic nucleotide-binding" evidence="3">
    <location>
        <begin position="239"/>
        <end position="280"/>
    </location>
</feature>
<evidence type="ECO:0000313" key="5">
    <source>
        <dbReference type="Proteomes" id="UP000290289"/>
    </source>
</evidence>
<dbReference type="InterPro" id="IPR018490">
    <property type="entry name" value="cNMP-bd_dom_sf"/>
</dbReference>
<gene>
    <name evidence="4" type="ORF">DVH24_023193</name>
</gene>
<dbReference type="PANTHER" id="PTHR45651">
    <property type="entry name" value="CYCLIC NUCLEOTIDE-GATED ION CHANNEL 15-RELATED-RELATED"/>
    <property type="match status" value="1"/>
</dbReference>
<dbReference type="Gene3D" id="1.10.510.10">
    <property type="entry name" value="Transferase(Phosphotransferase) domain 1"/>
    <property type="match status" value="1"/>
</dbReference>
<reference evidence="4 5" key="1">
    <citation type="submission" date="2018-10" db="EMBL/GenBank/DDBJ databases">
        <title>A high-quality apple genome assembly.</title>
        <authorList>
            <person name="Hu J."/>
        </authorList>
    </citation>
    <scope>NUCLEOTIDE SEQUENCE [LARGE SCALE GENOMIC DNA]</scope>
    <source>
        <strain evidence="5">cv. HFTH1</strain>
        <tissue evidence="4">Young leaf</tissue>
    </source>
</reference>
<dbReference type="GO" id="GO:0016020">
    <property type="term" value="C:membrane"/>
    <property type="evidence" value="ECO:0007669"/>
    <property type="project" value="UniProtKB-SubCell"/>
</dbReference>
<dbReference type="CDD" id="cd00038">
    <property type="entry name" value="CAP_ED"/>
    <property type="match status" value="1"/>
</dbReference>
<dbReference type="InterPro" id="IPR001245">
    <property type="entry name" value="Ser-Thr/Tyr_kinase_cat_dom"/>
</dbReference>
<dbReference type="PANTHER" id="PTHR45651:SF68">
    <property type="entry name" value="ION TRANSPORT DOMAIN-CONTAINING PROTEIN"/>
    <property type="match status" value="1"/>
</dbReference>
<dbReference type="InterPro" id="IPR000595">
    <property type="entry name" value="cNMP-bd_dom"/>
</dbReference>
<evidence type="ECO:0000259" key="3">
    <source>
        <dbReference type="PROSITE" id="PS50042"/>
    </source>
</evidence>
<comment type="caution">
    <text evidence="4">The sequence shown here is derived from an EMBL/GenBank/DDBJ whole genome shotgun (WGS) entry which is preliminary data.</text>
</comment>
<keyword evidence="1" id="KW-1071">Ligand-gated ion channel</keyword>
<organism evidence="4 5">
    <name type="scientific">Malus domestica</name>
    <name type="common">Apple</name>
    <name type="synonym">Pyrus malus</name>
    <dbReference type="NCBI Taxonomy" id="3750"/>
    <lineage>
        <taxon>Eukaryota</taxon>
        <taxon>Viridiplantae</taxon>
        <taxon>Streptophyta</taxon>
        <taxon>Embryophyta</taxon>
        <taxon>Tracheophyta</taxon>
        <taxon>Spermatophyta</taxon>
        <taxon>Magnoliopsida</taxon>
        <taxon>eudicotyledons</taxon>
        <taxon>Gunneridae</taxon>
        <taxon>Pentapetalae</taxon>
        <taxon>rosids</taxon>
        <taxon>fabids</taxon>
        <taxon>Rosales</taxon>
        <taxon>Rosaceae</taxon>
        <taxon>Amygdaloideae</taxon>
        <taxon>Maleae</taxon>
        <taxon>Malus</taxon>
    </lineage>
</organism>
<dbReference type="SUPFAM" id="SSF51206">
    <property type="entry name" value="cAMP-binding domain-like"/>
    <property type="match status" value="2"/>
</dbReference>
<name>A0A498KLM2_MALDO</name>
<accession>A0A498KLM2</accession>
<dbReference type="GO" id="GO:0004672">
    <property type="term" value="F:protein kinase activity"/>
    <property type="evidence" value="ECO:0007669"/>
    <property type="project" value="InterPro"/>
</dbReference>
<keyword evidence="1" id="KW-0406">Ion transport</keyword>
<dbReference type="InterPro" id="IPR011009">
    <property type="entry name" value="Kinase-like_dom_sf"/>
</dbReference>
<dbReference type="InterPro" id="IPR014710">
    <property type="entry name" value="RmlC-like_jellyroll"/>
</dbReference>
<evidence type="ECO:0000313" key="4">
    <source>
        <dbReference type="EMBL" id="RXI09049.1"/>
    </source>
</evidence>
<proteinExistence type="predicted"/>